<comment type="similarity">
    <text evidence="2">Belongs to the GMC oxidoreductase family.</text>
</comment>
<evidence type="ECO:0000259" key="5">
    <source>
        <dbReference type="PROSITE" id="PS00623"/>
    </source>
</evidence>
<dbReference type="PANTHER" id="PTHR11552:SF147">
    <property type="entry name" value="CHOLINE DEHYDROGENASE, MITOCHONDRIAL"/>
    <property type="match status" value="1"/>
</dbReference>
<dbReference type="AlphaFoldDB" id="A0A381SYW1"/>
<evidence type="ECO:0000256" key="2">
    <source>
        <dbReference type="ARBA" id="ARBA00010790"/>
    </source>
</evidence>
<reference evidence="7" key="1">
    <citation type="submission" date="2018-05" db="EMBL/GenBank/DDBJ databases">
        <authorList>
            <person name="Lanie J.A."/>
            <person name="Ng W.-L."/>
            <person name="Kazmierczak K.M."/>
            <person name="Andrzejewski T.M."/>
            <person name="Davidsen T.M."/>
            <person name="Wayne K.J."/>
            <person name="Tettelin H."/>
            <person name="Glass J.I."/>
            <person name="Rusch D."/>
            <person name="Podicherti R."/>
            <person name="Tsui H.-C.T."/>
            <person name="Winkler M.E."/>
        </authorList>
    </citation>
    <scope>NUCLEOTIDE SEQUENCE</scope>
</reference>
<dbReference type="GO" id="GO:0050660">
    <property type="term" value="F:flavin adenine dinucleotide binding"/>
    <property type="evidence" value="ECO:0007669"/>
    <property type="project" value="InterPro"/>
</dbReference>
<accession>A0A381SYW1</accession>
<evidence type="ECO:0000259" key="6">
    <source>
        <dbReference type="PROSITE" id="PS00624"/>
    </source>
</evidence>
<dbReference type="SUPFAM" id="SSF51905">
    <property type="entry name" value="FAD/NAD(P)-binding domain"/>
    <property type="match status" value="1"/>
</dbReference>
<dbReference type="SUPFAM" id="SSF54373">
    <property type="entry name" value="FAD-linked reductases, C-terminal domain"/>
    <property type="match status" value="1"/>
</dbReference>
<dbReference type="EMBL" id="UINC01003466">
    <property type="protein sequence ID" value="SVA06563.1"/>
    <property type="molecule type" value="Genomic_DNA"/>
</dbReference>
<protein>
    <recommendedName>
        <fullName evidence="5 6">Glucose-methanol-choline oxidoreductase N-terminal domain-containing protein</fullName>
    </recommendedName>
</protein>
<comment type="cofactor">
    <cofactor evidence="1">
        <name>FAD</name>
        <dbReference type="ChEBI" id="CHEBI:57692"/>
    </cofactor>
</comment>
<dbReference type="GO" id="GO:0016614">
    <property type="term" value="F:oxidoreductase activity, acting on CH-OH group of donors"/>
    <property type="evidence" value="ECO:0007669"/>
    <property type="project" value="InterPro"/>
</dbReference>
<evidence type="ECO:0000256" key="3">
    <source>
        <dbReference type="ARBA" id="ARBA00022630"/>
    </source>
</evidence>
<evidence type="ECO:0000313" key="7">
    <source>
        <dbReference type="EMBL" id="SVA06563.1"/>
    </source>
</evidence>
<dbReference type="PANTHER" id="PTHR11552">
    <property type="entry name" value="GLUCOSE-METHANOL-CHOLINE GMC OXIDOREDUCTASE"/>
    <property type="match status" value="1"/>
</dbReference>
<dbReference type="PIRSF" id="PIRSF000137">
    <property type="entry name" value="Alcohol_oxidase"/>
    <property type="match status" value="1"/>
</dbReference>
<evidence type="ECO:0000256" key="4">
    <source>
        <dbReference type="ARBA" id="ARBA00022827"/>
    </source>
</evidence>
<keyword evidence="4" id="KW-0274">FAD</keyword>
<proteinExistence type="inferred from homology"/>
<dbReference type="NCBIfam" id="TIGR03970">
    <property type="entry name" value="Rv0697"/>
    <property type="match status" value="1"/>
</dbReference>
<dbReference type="InterPro" id="IPR000172">
    <property type="entry name" value="GMC_OxRdtase_N"/>
</dbReference>
<feature type="domain" description="Glucose-methanol-choline oxidoreductase N-terminal" evidence="6">
    <location>
        <begin position="256"/>
        <end position="270"/>
    </location>
</feature>
<dbReference type="InterPro" id="IPR023978">
    <property type="entry name" value="GMC_oxidoreductase_bact"/>
</dbReference>
<organism evidence="7">
    <name type="scientific">marine metagenome</name>
    <dbReference type="NCBI Taxonomy" id="408172"/>
    <lineage>
        <taxon>unclassified sequences</taxon>
        <taxon>metagenomes</taxon>
        <taxon>ecological metagenomes</taxon>
    </lineage>
</organism>
<dbReference type="PROSITE" id="PS00624">
    <property type="entry name" value="GMC_OXRED_2"/>
    <property type="match status" value="1"/>
</dbReference>
<dbReference type="Gene3D" id="3.30.410.40">
    <property type="match status" value="1"/>
</dbReference>
<feature type="domain" description="Glucose-methanol-choline oxidoreductase N-terminal" evidence="5">
    <location>
        <begin position="83"/>
        <end position="106"/>
    </location>
</feature>
<dbReference type="InterPro" id="IPR036188">
    <property type="entry name" value="FAD/NAD-bd_sf"/>
</dbReference>
<keyword evidence="3" id="KW-0285">Flavoprotein</keyword>
<gene>
    <name evidence="7" type="ORF">METZ01_LOCUS59417</name>
</gene>
<dbReference type="PROSITE" id="PS00623">
    <property type="entry name" value="GMC_OXRED_1"/>
    <property type="match status" value="1"/>
</dbReference>
<evidence type="ECO:0000256" key="1">
    <source>
        <dbReference type="ARBA" id="ARBA00001974"/>
    </source>
</evidence>
<sequence>MKYDVIVVGGGAAGSVVAARLVEDPKTNVLLLEAGNDYPDITNLPYHIQYGHTRASEEPDSEHNWALRGTITEEQGEIHVAQGKVIGGGSSINGQVYLRGIPQDFDDWASWGNDEWSYTKVLPYFRKQETDMDIKDDFHGTDGPLPISRKVGETWPVIQSAFHTACLQNGYDTTEDMNGANPTGVSVVPMNNQNGVRMSTAITHLAPMRHRLNLTVRGNVFVRKVLIQDGQVKGVEADCGGEVFILESDKVVLSAGALKSPHILMLSGIGPKDQLEEFGIEVLQDTPGVGANLRNHPISPISFKVKEGIELLPDASGVRTALRYTSDGTKKDANDMMMTTSSLFSPFTGEILPDRIGRISCVIELPAGAGFVRLASSDPSVQPKFDYRYFSHPDDMRRMREGIRLAVKLLDTDSYKDVSEERVAPTEAILGNDDALDLWIRQTVGTARHVSGTCKIGPDSDPMAVVDQQCRVKGVQGLWVADSSVMPQVPRANANATAIMIGERVGEWAA</sequence>
<dbReference type="Gene3D" id="3.50.50.60">
    <property type="entry name" value="FAD/NAD(P)-binding domain"/>
    <property type="match status" value="1"/>
</dbReference>
<name>A0A381SYW1_9ZZZZ</name>
<dbReference type="InterPro" id="IPR007867">
    <property type="entry name" value="GMC_OxRtase_C"/>
</dbReference>
<dbReference type="InterPro" id="IPR012132">
    <property type="entry name" value="GMC_OxRdtase"/>
</dbReference>
<dbReference type="Pfam" id="PF05199">
    <property type="entry name" value="GMC_oxred_C"/>
    <property type="match status" value="1"/>
</dbReference>
<dbReference type="Pfam" id="PF00732">
    <property type="entry name" value="GMC_oxred_N"/>
    <property type="match status" value="1"/>
</dbReference>